<feature type="compositionally biased region" description="Low complexity" evidence="1">
    <location>
        <begin position="180"/>
        <end position="199"/>
    </location>
</feature>
<feature type="compositionally biased region" description="Polar residues" evidence="1">
    <location>
        <begin position="1"/>
        <end position="12"/>
    </location>
</feature>
<dbReference type="Gene3D" id="3.30.420.10">
    <property type="entry name" value="Ribonuclease H-like superfamily/Ribonuclease H"/>
    <property type="match status" value="1"/>
</dbReference>
<organism evidence="2 3">
    <name type="scientific">Aspergillus terreus</name>
    <dbReference type="NCBI Taxonomy" id="33178"/>
    <lineage>
        <taxon>Eukaryota</taxon>
        <taxon>Fungi</taxon>
        <taxon>Dikarya</taxon>
        <taxon>Ascomycota</taxon>
        <taxon>Pezizomycotina</taxon>
        <taxon>Eurotiomycetes</taxon>
        <taxon>Eurotiomycetidae</taxon>
        <taxon>Eurotiales</taxon>
        <taxon>Aspergillaceae</taxon>
        <taxon>Aspergillus</taxon>
        <taxon>Aspergillus subgen. Circumdati</taxon>
    </lineage>
</organism>
<evidence type="ECO:0000313" key="2">
    <source>
        <dbReference type="EMBL" id="GFF15160.1"/>
    </source>
</evidence>
<name>A0A5M3YQ78_ASPTE</name>
<dbReference type="OrthoDB" id="3548481at2759"/>
<dbReference type="Proteomes" id="UP000452235">
    <property type="component" value="Unassembled WGS sequence"/>
</dbReference>
<dbReference type="InterPro" id="IPR036397">
    <property type="entry name" value="RNaseH_sf"/>
</dbReference>
<dbReference type="AlphaFoldDB" id="A0A5M3YQ78"/>
<sequence>MNPSSGITSTANIRKRKSEAEDTDTDSNTPQAKDPTKQSQESPSAGRRKQKGKEKRQRVKLGRRKPDQVAQQPTRLFSAPPGQDSFCGRLIMRARSDAYKFATSIYTTPDQCTRVFWADGSYSEDGAGAAVVYRPEAREREWAHRGYAVSGLHKSRELELFAIGAALKVAVLEADTTPCSSASSQQSPPSSPSSQASSSTLERSSTTAVTVFTDCKRCLDLLGSWPNPTGAGSLLSTTVHLVKQVVRLSQQLRNMGVQVEIH</sequence>
<feature type="compositionally biased region" description="Polar residues" evidence="1">
    <location>
        <begin position="26"/>
        <end position="43"/>
    </location>
</feature>
<accession>A0A5M3YQ78</accession>
<proteinExistence type="predicted"/>
<feature type="compositionally biased region" description="Basic residues" evidence="1">
    <location>
        <begin position="46"/>
        <end position="63"/>
    </location>
</feature>
<dbReference type="GO" id="GO:0003676">
    <property type="term" value="F:nucleic acid binding"/>
    <property type="evidence" value="ECO:0007669"/>
    <property type="project" value="InterPro"/>
</dbReference>
<comment type="caution">
    <text evidence="2">The sequence shown here is derived from an EMBL/GenBank/DDBJ whole genome shotgun (WGS) entry which is preliminary data.</text>
</comment>
<gene>
    <name evidence="2" type="ORF">ATEIFO6365_0004027900</name>
</gene>
<evidence type="ECO:0000313" key="3">
    <source>
        <dbReference type="Proteomes" id="UP000452235"/>
    </source>
</evidence>
<evidence type="ECO:0000256" key="1">
    <source>
        <dbReference type="SAM" id="MobiDB-lite"/>
    </source>
</evidence>
<dbReference type="VEuPathDB" id="FungiDB:ATEG_09219"/>
<feature type="region of interest" description="Disordered" evidence="1">
    <location>
        <begin position="1"/>
        <end position="82"/>
    </location>
</feature>
<feature type="region of interest" description="Disordered" evidence="1">
    <location>
        <begin position="178"/>
        <end position="202"/>
    </location>
</feature>
<reference evidence="2 3" key="1">
    <citation type="submission" date="2020-01" db="EMBL/GenBank/DDBJ databases">
        <title>Aspergillus terreus IFO 6365 whole genome shotgun sequence.</title>
        <authorList>
            <person name="Kanamasa S."/>
            <person name="Takahashi H."/>
        </authorList>
    </citation>
    <scope>NUCLEOTIDE SEQUENCE [LARGE SCALE GENOMIC DNA]</scope>
    <source>
        <strain evidence="2 3">IFO 6365</strain>
    </source>
</reference>
<keyword evidence="3" id="KW-1185">Reference proteome</keyword>
<dbReference type="EMBL" id="BLJY01000004">
    <property type="protein sequence ID" value="GFF15160.1"/>
    <property type="molecule type" value="Genomic_DNA"/>
</dbReference>
<protein>
    <submittedName>
        <fullName evidence="2">Uncharacterized protein</fullName>
    </submittedName>
</protein>